<dbReference type="Gene3D" id="3.40.50.10150">
    <property type="entry name" value="B12-dependent dehydatase associated subunit"/>
    <property type="match status" value="1"/>
</dbReference>
<evidence type="ECO:0000313" key="2">
    <source>
        <dbReference type="Proteomes" id="UP000824049"/>
    </source>
</evidence>
<dbReference type="InterPro" id="IPR009192">
    <property type="entry name" value="Diol/glycerol_deHydtase_re_ssu"/>
</dbReference>
<dbReference type="InterPro" id="IPR010254">
    <property type="entry name" value="B12-dep_deHydtase_bsu"/>
</dbReference>
<name>A0A9D2J7N4_9FIRM</name>
<gene>
    <name evidence="1" type="ORF">H9968_06360</name>
</gene>
<proteinExistence type="predicted"/>
<dbReference type="InterPro" id="IPR003208">
    <property type="entry name" value="Dehydtase/Dehydtase_re"/>
</dbReference>
<dbReference type="PIRSF" id="PIRSF011503">
    <property type="entry name" value="DdrB_PduH"/>
    <property type="match status" value="1"/>
</dbReference>
<evidence type="ECO:0000313" key="1">
    <source>
        <dbReference type="EMBL" id="HIZ39533.1"/>
    </source>
</evidence>
<reference evidence="1" key="1">
    <citation type="journal article" date="2021" name="PeerJ">
        <title>Extensive microbial diversity within the chicken gut microbiome revealed by metagenomics and culture.</title>
        <authorList>
            <person name="Gilroy R."/>
            <person name="Ravi A."/>
            <person name="Getino M."/>
            <person name="Pursley I."/>
            <person name="Horton D.L."/>
            <person name="Alikhan N.F."/>
            <person name="Baker D."/>
            <person name="Gharbi K."/>
            <person name="Hall N."/>
            <person name="Watson M."/>
            <person name="Adriaenssens E.M."/>
            <person name="Foster-Nyarko E."/>
            <person name="Jarju S."/>
            <person name="Secka A."/>
            <person name="Antonio M."/>
            <person name="Oren A."/>
            <person name="Chaudhuri R.R."/>
            <person name="La Ragione R."/>
            <person name="Hildebrand F."/>
            <person name="Pallen M.J."/>
        </authorList>
    </citation>
    <scope>NUCLEOTIDE SEQUENCE</scope>
    <source>
        <strain evidence="1">CHK179-28034</strain>
    </source>
</reference>
<organism evidence="1 2">
    <name type="scientific">Candidatus Anaerobutyricum stercoris</name>
    <dbReference type="NCBI Taxonomy" id="2838457"/>
    <lineage>
        <taxon>Bacteria</taxon>
        <taxon>Bacillati</taxon>
        <taxon>Bacillota</taxon>
        <taxon>Clostridia</taxon>
        <taxon>Lachnospirales</taxon>
        <taxon>Lachnospiraceae</taxon>
        <taxon>Anaerobutyricum</taxon>
    </lineage>
</organism>
<comment type="caution">
    <text evidence="1">The sequence shown here is derived from an EMBL/GenBank/DDBJ whole genome shotgun (WGS) entry which is preliminary data.</text>
</comment>
<sequence>MEGSNTGINTRPSIKVFYDCDNLSLADFSGVLLGIEEEGIPYDIQAEHCSDVLELARNASLDSRLGVGVGISKEGVVLQYEKLDKAAPLFRIKFYQTDQFRNIGSNAARLVKKMPFRSLD</sequence>
<protein>
    <submittedName>
        <fullName evidence="1">Glycerol dehydratase reactivase beta/small subunit family protein</fullName>
    </submittedName>
</protein>
<dbReference type="SUPFAM" id="SSF52968">
    <property type="entry name" value="B12-dependent dehydatase associated subunit"/>
    <property type="match status" value="1"/>
</dbReference>
<reference evidence="1" key="2">
    <citation type="submission" date="2021-04" db="EMBL/GenBank/DDBJ databases">
        <authorList>
            <person name="Gilroy R."/>
        </authorList>
    </citation>
    <scope>NUCLEOTIDE SEQUENCE</scope>
    <source>
        <strain evidence="1">CHK179-28034</strain>
    </source>
</reference>
<dbReference type="AlphaFoldDB" id="A0A9D2J7N4"/>
<dbReference type="Proteomes" id="UP000824049">
    <property type="component" value="Unassembled WGS sequence"/>
</dbReference>
<accession>A0A9D2J7N4</accession>
<dbReference type="EMBL" id="DXBR01000056">
    <property type="protein sequence ID" value="HIZ39533.1"/>
    <property type="molecule type" value="Genomic_DNA"/>
</dbReference>
<dbReference type="Pfam" id="PF02288">
    <property type="entry name" value="Dehydratase_MU"/>
    <property type="match status" value="1"/>
</dbReference>